<organism evidence="2 3">
    <name type="scientific">Pseudosulfitobacter pseudonitzschiae</name>
    <dbReference type="NCBI Taxonomy" id="1402135"/>
    <lineage>
        <taxon>Bacteria</taxon>
        <taxon>Pseudomonadati</taxon>
        <taxon>Pseudomonadota</taxon>
        <taxon>Alphaproteobacteria</taxon>
        <taxon>Rhodobacterales</taxon>
        <taxon>Roseobacteraceae</taxon>
        <taxon>Pseudosulfitobacter</taxon>
    </lineage>
</organism>
<dbReference type="Proteomes" id="UP000027746">
    <property type="component" value="Unassembled WGS sequence"/>
</dbReference>
<proteinExistence type="predicted"/>
<dbReference type="EMBL" id="JAMD01000002">
    <property type="protein sequence ID" value="KEJ97371.1"/>
    <property type="molecule type" value="Genomic_DNA"/>
</dbReference>
<keyword evidence="1" id="KW-0732">Signal</keyword>
<comment type="caution">
    <text evidence="2">The sequence shown here is derived from an EMBL/GenBank/DDBJ whole genome shotgun (WGS) entry which is preliminary data.</text>
</comment>
<accession>A0A073J6M5</accession>
<dbReference type="InterPro" id="IPR010412">
    <property type="entry name" value="DUF1007"/>
</dbReference>
<dbReference type="OrthoDB" id="1679673at2"/>
<protein>
    <recommendedName>
        <fullName evidence="4">Polyphosphate kinase</fullName>
    </recommendedName>
</protein>
<reference evidence="2 3" key="1">
    <citation type="submission" date="2014-01" db="EMBL/GenBank/DDBJ databases">
        <title>Sulfitobacter sp. H3 (MCCC 1A00686) Genome Sequencing.</title>
        <authorList>
            <person name="Lai Q."/>
            <person name="Hong Z."/>
        </authorList>
    </citation>
    <scope>NUCLEOTIDE SEQUENCE [LARGE SCALE GENOMIC DNA]</scope>
    <source>
        <strain evidence="2 3">H3</strain>
    </source>
</reference>
<dbReference type="GeneID" id="68871598"/>
<sequence>MRTLAAIALICSGSAAQAHPHIFIDAGLTAIVDETGRLQAIKVTWAYDAFYSLLVTEDAGLDSDGNAVLTKDEEAQLRGFDMQWIEGYNGDLVARLDGQPLELSGPRDATLVMREGRLVTTHVRDVVGAPELIGHSLSMKPYDPTYYTSYDVTLNVNVQGLDGCTIARNLPDLDAGMKELQGALSKLGRDQDAIEEGFPEVGEAFATEVEITCAPR</sequence>
<evidence type="ECO:0008006" key="4">
    <source>
        <dbReference type="Google" id="ProtNLM"/>
    </source>
</evidence>
<name>A0A073J6M5_9RHOB</name>
<evidence type="ECO:0000256" key="1">
    <source>
        <dbReference type="SAM" id="SignalP"/>
    </source>
</evidence>
<dbReference type="AlphaFoldDB" id="A0A073J6M5"/>
<evidence type="ECO:0000313" key="3">
    <source>
        <dbReference type="Proteomes" id="UP000027746"/>
    </source>
</evidence>
<keyword evidence="3" id="KW-1185">Reference proteome</keyword>
<dbReference type="RefSeq" id="WP_051694031.1">
    <property type="nucleotide sequence ID" value="NZ_CP054599.1"/>
</dbReference>
<gene>
    <name evidence="2" type="ORF">SUH3_11395</name>
</gene>
<feature type="chain" id="PRO_5041036549" description="Polyphosphate kinase" evidence="1">
    <location>
        <begin position="19"/>
        <end position="216"/>
    </location>
</feature>
<evidence type="ECO:0000313" key="2">
    <source>
        <dbReference type="EMBL" id="KEJ97371.1"/>
    </source>
</evidence>
<feature type="signal peptide" evidence="1">
    <location>
        <begin position="1"/>
        <end position="18"/>
    </location>
</feature>
<dbReference type="Pfam" id="PF06226">
    <property type="entry name" value="DUF1007"/>
    <property type="match status" value="1"/>
</dbReference>